<proteinExistence type="predicted"/>
<dbReference type="GO" id="GO:0004386">
    <property type="term" value="F:helicase activity"/>
    <property type="evidence" value="ECO:0007669"/>
    <property type="project" value="UniProtKB-KW"/>
</dbReference>
<evidence type="ECO:0000256" key="1">
    <source>
        <dbReference type="ARBA" id="ARBA00022722"/>
    </source>
</evidence>
<accession>A0A269PAZ2</accession>
<dbReference type="Pfam" id="PF12705">
    <property type="entry name" value="PDDEXK_1"/>
    <property type="match status" value="1"/>
</dbReference>
<keyword evidence="1" id="KW-0540">Nuclease</keyword>
<name>A0A269PAZ2_9CORY</name>
<evidence type="ECO:0000256" key="5">
    <source>
        <dbReference type="ARBA" id="ARBA00023204"/>
    </source>
</evidence>
<dbReference type="InterPro" id="IPR027417">
    <property type="entry name" value="P-loop_NTPase"/>
</dbReference>
<dbReference type="GO" id="GO:0004527">
    <property type="term" value="F:exonuclease activity"/>
    <property type="evidence" value="ECO:0007669"/>
    <property type="project" value="UniProtKB-KW"/>
</dbReference>
<dbReference type="Proteomes" id="UP000215771">
    <property type="component" value="Unassembled WGS sequence"/>
</dbReference>
<dbReference type="EMBL" id="NQMQ01000023">
    <property type="protein sequence ID" value="PAJ68693.1"/>
    <property type="molecule type" value="Genomic_DNA"/>
</dbReference>
<evidence type="ECO:0000313" key="8">
    <source>
        <dbReference type="Proteomes" id="UP000215771"/>
    </source>
</evidence>
<keyword evidence="2" id="KW-0227">DNA damage</keyword>
<evidence type="ECO:0000259" key="6">
    <source>
        <dbReference type="Pfam" id="PF12705"/>
    </source>
</evidence>
<evidence type="ECO:0000256" key="3">
    <source>
        <dbReference type="ARBA" id="ARBA00022806"/>
    </source>
</evidence>
<dbReference type="AlphaFoldDB" id="A0A269PAZ2"/>
<reference evidence="7 8" key="1">
    <citation type="submission" date="2017-08" db="EMBL/GenBank/DDBJ databases">
        <authorList>
            <person name="de Groot N.N."/>
        </authorList>
    </citation>
    <scope>NUCLEOTIDE SEQUENCE [LARGE SCALE GENOMIC DNA]</scope>
    <source>
        <strain evidence="7 8">NBT06-6</strain>
    </source>
</reference>
<keyword evidence="4" id="KW-0378">Hydrolase</keyword>
<feature type="domain" description="PD-(D/E)XK endonuclease-like" evidence="6">
    <location>
        <begin position="620"/>
        <end position="912"/>
    </location>
</feature>
<organism evidence="7 8">
    <name type="scientific">Corynebacterium hadale</name>
    <dbReference type="NCBI Taxonomy" id="2026255"/>
    <lineage>
        <taxon>Bacteria</taxon>
        <taxon>Bacillati</taxon>
        <taxon>Actinomycetota</taxon>
        <taxon>Actinomycetes</taxon>
        <taxon>Mycobacteriales</taxon>
        <taxon>Corynebacteriaceae</taxon>
        <taxon>Corynebacterium</taxon>
    </lineage>
</organism>
<keyword evidence="3" id="KW-0347">Helicase</keyword>
<keyword evidence="4" id="KW-0269">Exonuclease</keyword>
<dbReference type="SUPFAM" id="SSF52540">
    <property type="entry name" value="P-loop containing nucleoside triphosphate hydrolases"/>
    <property type="match status" value="1"/>
</dbReference>
<sequence length="957" mass="103809">MSGCPITVGHMTATPHPPSFPYATALLAAVDTAQAGDPLAPVTVLCPTPAFDDVVAAIATGGPRLGVDVVTLDMLLQRAARDQESRTLLQRADVAAFVARTLADGAEPTPFHEAKLHTSAATHAALIDALYTLLNSPAEWRADHGGAQLPSIVAEIAQRAAEEFRDTRFTFPDAVRAAADSHRGALITVGALAHDARTEWALAQFQQATPVELPDLREETERVSLIAEPDEATYVTGRILDAVAAGTPLHAIAVAYCDDAELPFLTHALDEAGIPYHAPARDVWAQHNVFRALTALLTLRPTEMHRHQLVELLSTGKVKDSPGLRAFDAGSRDQLGTALTGSDWDAVIDTAARQTKDGTPERERVPERSVAAARWVVDLRATLAPLTEAESWEGFASAFRKIALDVLSIGKPQQAIYLDPLVDQLAAQQGAPQRERALEIARELATRPARATNTGVLSVGPLESLDGRNLQLAFITGTTDAALPGSLTPSATITQAQQHTTPEQFLARRERTLEGALRASRNIVLTRARSGIAGGGLTEPSTWLDQDETRVGALYPGLVSGERTPTSQAELALANALAGAPSERAARYAEIMQARHAGVAGEFTGYTGTDFGLHTLQKPISSSALESFTKSPLEYFIQRVTGNWVLEDDAEDMHVASADTGTILHAVLEHWTNEMWLDNDARPEHYGDLDWEGEAVEVMDHILERELAQHRSDKVNALVWDTFAEQARKDVHGWLAQERNEAEQGWTPLATEFAFGNTAEEPAASLPLPELGVDLPVKGYADRVDYKVEDGTVILRVTDYKSGKGKTTSTYVEQKTPTGQVKDGAPHYYFQLALYGYIVRALAATGDPTVLFPGGPAEWPGEVTEVQARYWFFRDPDDSHVKITVDDDAVATLQTNLGNVYRHIQRGAFPPHAIPERWDSDERLRLGVSNYNALTAIMPPLDFEQPLTTEYTAPADA</sequence>
<dbReference type="InterPro" id="IPR038726">
    <property type="entry name" value="PDDEXK_AddAB-type"/>
</dbReference>
<keyword evidence="5" id="KW-0234">DNA repair</keyword>
<keyword evidence="3" id="KW-0067">ATP-binding</keyword>
<evidence type="ECO:0000256" key="4">
    <source>
        <dbReference type="ARBA" id="ARBA00022839"/>
    </source>
</evidence>
<gene>
    <name evidence="7" type="ORF">CIG21_10375</name>
</gene>
<keyword evidence="3" id="KW-0547">Nucleotide-binding</keyword>
<evidence type="ECO:0000313" key="7">
    <source>
        <dbReference type="EMBL" id="PAJ68693.1"/>
    </source>
</evidence>
<dbReference type="GO" id="GO:0006281">
    <property type="term" value="P:DNA repair"/>
    <property type="evidence" value="ECO:0007669"/>
    <property type="project" value="UniProtKB-KW"/>
</dbReference>
<evidence type="ECO:0000256" key="2">
    <source>
        <dbReference type="ARBA" id="ARBA00022763"/>
    </source>
</evidence>
<comment type="caution">
    <text evidence="7">The sequence shown here is derived from an EMBL/GenBank/DDBJ whole genome shotgun (WGS) entry which is preliminary data.</text>
</comment>
<protein>
    <recommendedName>
        <fullName evidence="6">PD-(D/E)XK endonuclease-like domain-containing protein</fullName>
    </recommendedName>
</protein>
<dbReference type="InterPro" id="IPR011604">
    <property type="entry name" value="PDDEXK-like_dom_sf"/>
</dbReference>
<dbReference type="Gene3D" id="3.90.320.10">
    <property type="match status" value="1"/>
</dbReference>